<feature type="domain" description="ABC transporter" evidence="9">
    <location>
        <begin position="488"/>
        <end position="719"/>
    </location>
</feature>
<keyword evidence="7 8" id="KW-0472">Membrane</keyword>
<dbReference type="Pfam" id="PF00005">
    <property type="entry name" value="ABC_tran"/>
    <property type="match status" value="1"/>
</dbReference>
<name>A0ABX0P758_9BURK</name>
<dbReference type="InterPro" id="IPR003593">
    <property type="entry name" value="AAA+_ATPase"/>
</dbReference>
<dbReference type="SUPFAM" id="SSF90123">
    <property type="entry name" value="ABC transporter transmembrane region"/>
    <property type="match status" value="1"/>
</dbReference>
<sequence length="719" mass="78684">MRDMIETDEDHVPPSVPTIGQSDFVSSLGCLCTIHRVPFSPPLLLQQFPPPYKPDDLVHAARKLGLKAELRLGTVDLSAVRGPVLVLLALDAKLVPALVVARKGMDVVVFEAGSDMPVTLPLTAFGERLLPWSMWCSAVPEPVTDPDMPRNEASAFGFRWFGAELLKHRKVWREVLLASLGIQLLALGLPLFTQVIIDKVVVHRTESTLWVIAAGMGLFMVFSAILGWTRQTLILHTGNRVDAVLGSAVCQHLFKLPPRYFEQRATGVIAARLHGVESIREFLAGAAVALVLDIPFLAIFVAIMLCYSIKLSVLVGFVLVLLAACSAAVAPLFRKQLNEQFALGARNQAFVTEYVAGIDTVKSLQMEPQLRERYDGFLATYLEASFRTRQTANTYSTVANVLEQAMTLGVLVLGAYTVIHDPAFSIGMLVAFQMFAGRVSQPVLRLVGLWQQFQQARMSVQRLGDILNAPVEPYSVTPSRQGGGPGRIDIEAISFRYHEQQPLLYENFSLRVEPGMTVAITGPSGSGKSTLTKLLQGFYRPAGGRILLDGVDISTLSANELRSHFGVVPQETVLFSGTILDNLMAANPHATFDDVVEACRMAEMHEAIERQPQGYQTVLGERGVGLSGGQRQRLAIARALLKRPRILIFDEATSSLDEETADQVAKTINVLGRERIVLFITHKLPRSLVVHRTVAIGRSGPLARRPMPCAPSVPSPPVF</sequence>
<evidence type="ECO:0000256" key="3">
    <source>
        <dbReference type="ARBA" id="ARBA00022692"/>
    </source>
</evidence>
<dbReference type="Gene3D" id="1.20.1560.10">
    <property type="entry name" value="ABC transporter type 1, transmembrane domain"/>
    <property type="match status" value="1"/>
</dbReference>
<proteinExistence type="predicted"/>
<keyword evidence="12" id="KW-1185">Reference proteome</keyword>
<dbReference type="InterPro" id="IPR036640">
    <property type="entry name" value="ABC1_TM_sf"/>
</dbReference>
<evidence type="ECO:0000259" key="10">
    <source>
        <dbReference type="PROSITE" id="PS50929"/>
    </source>
</evidence>
<organism evidence="11 12">
    <name type="scientific">Telluria antibiotica</name>
    <dbReference type="NCBI Taxonomy" id="2717319"/>
    <lineage>
        <taxon>Bacteria</taxon>
        <taxon>Pseudomonadati</taxon>
        <taxon>Pseudomonadota</taxon>
        <taxon>Betaproteobacteria</taxon>
        <taxon>Burkholderiales</taxon>
        <taxon>Oxalobacteraceae</taxon>
        <taxon>Telluria group</taxon>
        <taxon>Telluria</taxon>
    </lineage>
</organism>
<accession>A0ABX0P758</accession>
<dbReference type="PROSITE" id="PS50929">
    <property type="entry name" value="ABC_TM1F"/>
    <property type="match status" value="1"/>
</dbReference>
<dbReference type="InterPro" id="IPR003439">
    <property type="entry name" value="ABC_transporter-like_ATP-bd"/>
</dbReference>
<dbReference type="RefSeq" id="WP_166855938.1">
    <property type="nucleotide sequence ID" value="NZ_JAAQOM010000001.1"/>
</dbReference>
<evidence type="ECO:0000256" key="4">
    <source>
        <dbReference type="ARBA" id="ARBA00022741"/>
    </source>
</evidence>
<keyword evidence="4" id="KW-0547">Nucleotide-binding</keyword>
<comment type="subcellular location">
    <subcellularLocation>
        <location evidence="1">Cell membrane</location>
        <topology evidence="1">Multi-pass membrane protein</topology>
    </subcellularLocation>
</comment>
<dbReference type="CDD" id="cd18588">
    <property type="entry name" value="ABC_6TM_CyaB_HlyB_like"/>
    <property type="match status" value="1"/>
</dbReference>
<dbReference type="Pfam" id="PF00664">
    <property type="entry name" value="ABC_membrane"/>
    <property type="match status" value="1"/>
</dbReference>
<feature type="transmembrane region" description="Helical" evidence="8">
    <location>
        <begin position="311"/>
        <end position="333"/>
    </location>
</feature>
<dbReference type="SUPFAM" id="SSF52540">
    <property type="entry name" value="P-loop containing nucleoside triphosphate hydrolases"/>
    <property type="match status" value="1"/>
</dbReference>
<dbReference type="EMBL" id="JAAQOM010000001">
    <property type="protein sequence ID" value="NIA52419.1"/>
    <property type="molecule type" value="Genomic_DNA"/>
</dbReference>
<dbReference type="Proteomes" id="UP000716322">
    <property type="component" value="Unassembled WGS sequence"/>
</dbReference>
<evidence type="ECO:0000259" key="9">
    <source>
        <dbReference type="PROSITE" id="PS50893"/>
    </source>
</evidence>
<evidence type="ECO:0000256" key="6">
    <source>
        <dbReference type="ARBA" id="ARBA00022989"/>
    </source>
</evidence>
<evidence type="ECO:0000256" key="1">
    <source>
        <dbReference type="ARBA" id="ARBA00004651"/>
    </source>
</evidence>
<evidence type="ECO:0000256" key="8">
    <source>
        <dbReference type="SAM" id="Phobius"/>
    </source>
</evidence>
<dbReference type="PROSITE" id="PS50893">
    <property type="entry name" value="ABC_TRANSPORTER_2"/>
    <property type="match status" value="1"/>
</dbReference>
<dbReference type="PANTHER" id="PTHR24221">
    <property type="entry name" value="ATP-BINDING CASSETTE SUB-FAMILY B"/>
    <property type="match status" value="1"/>
</dbReference>
<keyword evidence="3 8" id="KW-0812">Transmembrane</keyword>
<dbReference type="Gene3D" id="3.40.50.300">
    <property type="entry name" value="P-loop containing nucleotide triphosphate hydrolases"/>
    <property type="match status" value="1"/>
</dbReference>
<dbReference type="InterPro" id="IPR027417">
    <property type="entry name" value="P-loop_NTPase"/>
</dbReference>
<comment type="caution">
    <text evidence="11">The sequence shown here is derived from an EMBL/GenBank/DDBJ whole genome shotgun (WGS) entry which is preliminary data.</text>
</comment>
<dbReference type="InterPro" id="IPR011527">
    <property type="entry name" value="ABC1_TM_dom"/>
</dbReference>
<dbReference type="InterPro" id="IPR017871">
    <property type="entry name" value="ABC_transporter-like_CS"/>
</dbReference>
<feature type="transmembrane region" description="Helical" evidence="8">
    <location>
        <begin position="282"/>
        <end position="305"/>
    </location>
</feature>
<keyword evidence="6 8" id="KW-1133">Transmembrane helix</keyword>
<evidence type="ECO:0000256" key="7">
    <source>
        <dbReference type="ARBA" id="ARBA00023136"/>
    </source>
</evidence>
<keyword evidence="2" id="KW-1003">Cell membrane</keyword>
<protein>
    <submittedName>
        <fullName evidence="11">Peptidase domain-containing ABC transporter</fullName>
    </submittedName>
</protein>
<dbReference type="InterPro" id="IPR039421">
    <property type="entry name" value="Type_1_exporter"/>
</dbReference>
<evidence type="ECO:0000256" key="2">
    <source>
        <dbReference type="ARBA" id="ARBA00022475"/>
    </source>
</evidence>
<keyword evidence="5" id="KW-0067">ATP-binding</keyword>
<dbReference type="PROSITE" id="PS00211">
    <property type="entry name" value="ABC_TRANSPORTER_1"/>
    <property type="match status" value="1"/>
</dbReference>
<gene>
    <name evidence="11" type="ORF">HAV22_01960</name>
</gene>
<feature type="transmembrane region" description="Helical" evidence="8">
    <location>
        <begin position="175"/>
        <end position="197"/>
    </location>
</feature>
<dbReference type="PANTHER" id="PTHR24221:SF647">
    <property type="entry name" value="BLL6336 PROTEIN"/>
    <property type="match status" value="1"/>
</dbReference>
<evidence type="ECO:0000313" key="11">
    <source>
        <dbReference type="EMBL" id="NIA52419.1"/>
    </source>
</evidence>
<evidence type="ECO:0000256" key="5">
    <source>
        <dbReference type="ARBA" id="ARBA00022840"/>
    </source>
</evidence>
<evidence type="ECO:0000313" key="12">
    <source>
        <dbReference type="Proteomes" id="UP000716322"/>
    </source>
</evidence>
<dbReference type="SMART" id="SM00382">
    <property type="entry name" value="AAA"/>
    <property type="match status" value="1"/>
</dbReference>
<feature type="domain" description="ABC transmembrane type-1" evidence="10">
    <location>
        <begin position="175"/>
        <end position="455"/>
    </location>
</feature>
<reference evidence="11 12" key="1">
    <citation type="submission" date="2020-03" db="EMBL/GenBank/DDBJ databases">
        <title>Genome sequence of strain Massilia sp. TW-1.</title>
        <authorList>
            <person name="Chaudhary D.K."/>
        </authorList>
    </citation>
    <scope>NUCLEOTIDE SEQUENCE [LARGE SCALE GENOMIC DNA]</scope>
    <source>
        <strain evidence="11 12">TW-1</strain>
    </source>
</reference>
<feature type="transmembrane region" description="Helical" evidence="8">
    <location>
        <begin position="209"/>
        <end position="228"/>
    </location>
</feature>